<gene>
    <name evidence="1" type="ORF">SGODD07_01123</name>
</gene>
<evidence type="ECO:0000313" key="1">
    <source>
        <dbReference type="EMBL" id="KXT71645.1"/>
    </source>
</evidence>
<proteinExistence type="predicted"/>
<dbReference type="AlphaFoldDB" id="A0A139N6G1"/>
<reference evidence="1 2" key="1">
    <citation type="submission" date="2016-01" db="EMBL/GenBank/DDBJ databases">
        <title>Highly variable Streptococcus oralis are common among viridans streptococci isolated from primates.</title>
        <authorList>
            <person name="Denapaite D."/>
            <person name="Rieger M."/>
            <person name="Koendgen S."/>
            <person name="Brueckner R."/>
            <person name="Ochigava I."/>
            <person name="Kappeler P."/>
            <person name="Maetz-Rensing K."/>
            <person name="Leendertz F."/>
            <person name="Hakenbeck R."/>
        </authorList>
    </citation>
    <scope>NUCLEOTIDE SEQUENCE [LARGE SCALE GENOMIC DNA]</scope>
    <source>
        <strain evidence="1 2">DD07</strain>
    </source>
</reference>
<dbReference type="EMBL" id="LQRC01000169">
    <property type="protein sequence ID" value="KXT71645.1"/>
    <property type="molecule type" value="Genomic_DNA"/>
</dbReference>
<name>A0A139N6G1_STRGN</name>
<dbReference type="PATRIC" id="fig|1302.21.peg.1257"/>
<sequence length="48" mass="5651">MADLSAEPVVQVEAPKTEKKNNYDFLKTSQVYNKKELRDKKKIKLRLN</sequence>
<comment type="caution">
    <text evidence="1">The sequence shown here is derived from an EMBL/GenBank/DDBJ whole genome shotgun (WGS) entry which is preliminary data.</text>
</comment>
<evidence type="ECO:0000313" key="2">
    <source>
        <dbReference type="Proteomes" id="UP000070096"/>
    </source>
</evidence>
<accession>A0A139N6G1</accession>
<dbReference type="Proteomes" id="UP000070096">
    <property type="component" value="Unassembled WGS sequence"/>
</dbReference>
<organism evidence="1 2">
    <name type="scientific">Streptococcus gordonii</name>
    <dbReference type="NCBI Taxonomy" id="1302"/>
    <lineage>
        <taxon>Bacteria</taxon>
        <taxon>Bacillati</taxon>
        <taxon>Bacillota</taxon>
        <taxon>Bacilli</taxon>
        <taxon>Lactobacillales</taxon>
        <taxon>Streptococcaceae</taxon>
        <taxon>Streptococcus</taxon>
    </lineage>
</organism>
<protein>
    <submittedName>
        <fullName evidence="1">Uncharacterized protein</fullName>
    </submittedName>
</protein>